<dbReference type="GO" id="GO:0032259">
    <property type="term" value="P:methylation"/>
    <property type="evidence" value="ECO:0007669"/>
    <property type="project" value="UniProtKB-KW"/>
</dbReference>
<evidence type="ECO:0000256" key="2">
    <source>
        <dbReference type="ARBA" id="ARBA00022679"/>
    </source>
</evidence>
<dbReference type="PANTHER" id="PTHR10509">
    <property type="entry name" value="O-METHYLTRANSFERASE-RELATED"/>
    <property type="match status" value="1"/>
</dbReference>
<evidence type="ECO:0000313" key="6">
    <source>
        <dbReference type="Proteomes" id="UP000027265"/>
    </source>
</evidence>
<dbReference type="STRING" id="933084.A0A067QBH0"/>
<reference evidence="6" key="1">
    <citation type="journal article" date="2014" name="Proc. Natl. Acad. Sci. U.S.A.">
        <title>Extensive sampling of basidiomycete genomes demonstrates inadequacy of the white-rot/brown-rot paradigm for wood decay fungi.</title>
        <authorList>
            <person name="Riley R."/>
            <person name="Salamov A.A."/>
            <person name="Brown D.W."/>
            <person name="Nagy L.G."/>
            <person name="Floudas D."/>
            <person name="Held B.W."/>
            <person name="Levasseur A."/>
            <person name="Lombard V."/>
            <person name="Morin E."/>
            <person name="Otillar R."/>
            <person name="Lindquist E.A."/>
            <person name="Sun H."/>
            <person name="LaButti K.M."/>
            <person name="Schmutz J."/>
            <person name="Jabbour D."/>
            <person name="Luo H."/>
            <person name="Baker S.E."/>
            <person name="Pisabarro A.G."/>
            <person name="Walton J.D."/>
            <person name="Blanchette R.A."/>
            <person name="Henrissat B."/>
            <person name="Martin F."/>
            <person name="Cullen D."/>
            <person name="Hibbett D.S."/>
            <person name="Grigoriev I.V."/>
        </authorList>
    </citation>
    <scope>NUCLEOTIDE SEQUENCE [LARGE SCALE GENOMIC DNA]</scope>
    <source>
        <strain evidence="6">MUCL 33604</strain>
    </source>
</reference>
<dbReference type="Pfam" id="PF01596">
    <property type="entry name" value="Methyltransf_3"/>
    <property type="match status" value="1"/>
</dbReference>
<accession>A0A067QBH0</accession>
<evidence type="ECO:0008006" key="7">
    <source>
        <dbReference type="Google" id="ProtNLM"/>
    </source>
</evidence>
<dbReference type="InParanoid" id="A0A067QBH0"/>
<evidence type="ECO:0000256" key="1">
    <source>
        <dbReference type="ARBA" id="ARBA00022603"/>
    </source>
</evidence>
<evidence type="ECO:0000256" key="3">
    <source>
        <dbReference type="ARBA" id="ARBA00022691"/>
    </source>
</evidence>
<dbReference type="Proteomes" id="UP000027265">
    <property type="component" value="Unassembled WGS sequence"/>
</dbReference>
<keyword evidence="1" id="KW-0489">Methyltransferase</keyword>
<dbReference type="PANTHER" id="PTHR10509:SF14">
    <property type="entry name" value="CAFFEOYL-COA O-METHYLTRANSFERASE 3-RELATED"/>
    <property type="match status" value="1"/>
</dbReference>
<dbReference type="EMBL" id="KL197713">
    <property type="protein sequence ID" value="KDQ60862.1"/>
    <property type="molecule type" value="Genomic_DNA"/>
</dbReference>
<dbReference type="FunCoup" id="A0A067QBH0">
    <property type="interactions" value="79"/>
</dbReference>
<dbReference type="OrthoDB" id="10251242at2759"/>
<dbReference type="AlphaFoldDB" id="A0A067QBH0"/>
<dbReference type="InterPro" id="IPR029063">
    <property type="entry name" value="SAM-dependent_MTases_sf"/>
</dbReference>
<comment type="similarity">
    <text evidence="4">Belongs to the class I-like SAM-binding methyltransferase superfamily. Cation-dependent O-methyltransferase family.</text>
</comment>
<dbReference type="HOGENOM" id="CLU_067676_8_0_1"/>
<dbReference type="SUPFAM" id="SSF53335">
    <property type="entry name" value="S-adenosyl-L-methionine-dependent methyltransferases"/>
    <property type="match status" value="1"/>
</dbReference>
<dbReference type="Gene3D" id="3.40.50.150">
    <property type="entry name" value="Vaccinia Virus protein VP39"/>
    <property type="match status" value="1"/>
</dbReference>
<name>A0A067QBH0_9AGAM</name>
<dbReference type="GO" id="GO:0008757">
    <property type="term" value="F:S-adenosylmethionine-dependent methyltransferase activity"/>
    <property type="evidence" value="ECO:0007669"/>
    <property type="project" value="TreeGrafter"/>
</dbReference>
<dbReference type="CDD" id="cd02440">
    <property type="entry name" value="AdoMet_MTases"/>
    <property type="match status" value="1"/>
</dbReference>
<protein>
    <recommendedName>
        <fullName evidence="7">O-methyltransferase family 3 protein</fullName>
    </recommendedName>
</protein>
<gene>
    <name evidence="5" type="ORF">JAAARDRAFT_31862</name>
</gene>
<organism evidence="5 6">
    <name type="scientific">Jaapia argillacea MUCL 33604</name>
    <dbReference type="NCBI Taxonomy" id="933084"/>
    <lineage>
        <taxon>Eukaryota</taxon>
        <taxon>Fungi</taxon>
        <taxon>Dikarya</taxon>
        <taxon>Basidiomycota</taxon>
        <taxon>Agaricomycotina</taxon>
        <taxon>Agaricomycetes</taxon>
        <taxon>Agaricomycetidae</taxon>
        <taxon>Jaapiales</taxon>
        <taxon>Jaapiaceae</taxon>
        <taxon>Jaapia</taxon>
    </lineage>
</organism>
<proteinExistence type="inferred from homology"/>
<dbReference type="GO" id="GO:0008171">
    <property type="term" value="F:O-methyltransferase activity"/>
    <property type="evidence" value="ECO:0007669"/>
    <property type="project" value="InterPro"/>
</dbReference>
<evidence type="ECO:0000256" key="4">
    <source>
        <dbReference type="ARBA" id="ARBA00023453"/>
    </source>
</evidence>
<sequence length="225" mass="24597">MNRSPTTLADWTREDNYQNSFLIDHDDDLENALKASTEAGLPEINVTAAQGKFLQLLARSIGAKKILELGTLGGYSTIWLARALPDDGQLISCEVNEVNANVARKNIERAGLSSKVSVILGAALDTLANLKPEPPFDFIFIDADKPNNGNYFAEAKRLVKKGGVIIVDNVVRNARVSDMRIQNDVNCDGVRDLLKRIKGDKEVDCTTIGTVGEKGYDGFLYAVRV</sequence>
<dbReference type="PROSITE" id="PS51682">
    <property type="entry name" value="SAM_OMT_I"/>
    <property type="match status" value="1"/>
</dbReference>
<evidence type="ECO:0000313" key="5">
    <source>
        <dbReference type="EMBL" id="KDQ60862.1"/>
    </source>
</evidence>
<dbReference type="InterPro" id="IPR002935">
    <property type="entry name" value="SAM_O-MeTrfase"/>
</dbReference>
<keyword evidence="6" id="KW-1185">Reference proteome</keyword>
<keyword evidence="2" id="KW-0808">Transferase</keyword>
<dbReference type="InterPro" id="IPR050362">
    <property type="entry name" value="Cation-dep_OMT"/>
</dbReference>
<keyword evidence="3" id="KW-0949">S-adenosyl-L-methionine</keyword>